<feature type="signal peptide" evidence="1">
    <location>
        <begin position="1"/>
        <end position="20"/>
    </location>
</feature>
<evidence type="ECO:0000313" key="3">
    <source>
        <dbReference type="Proteomes" id="UP000000343"/>
    </source>
</evidence>
<dbReference type="RefSeq" id="WP_013580066.1">
    <property type="nucleotide sequence ID" value="NC_015064.1"/>
</dbReference>
<reference evidence="3" key="1">
    <citation type="submission" date="2011-01" db="EMBL/GenBank/DDBJ databases">
        <title>Complete sequence of chromosome of Acidobacterium sp. MP5ACTX9.</title>
        <authorList>
            <consortium name="US DOE Joint Genome Institute"/>
            <person name="Lucas S."/>
            <person name="Copeland A."/>
            <person name="Lapidus A."/>
            <person name="Cheng J.-F."/>
            <person name="Goodwin L."/>
            <person name="Pitluck S."/>
            <person name="Teshima H."/>
            <person name="Detter J.C."/>
            <person name="Han C."/>
            <person name="Tapia R."/>
            <person name="Land M."/>
            <person name="Hauser L."/>
            <person name="Kyrpides N."/>
            <person name="Ivanova N."/>
            <person name="Ovchinnikova G."/>
            <person name="Pagani I."/>
            <person name="Rawat S.R."/>
            <person name="Mannisto M."/>
            <person name="Haggblom M.M."/>
            <person name="Woyke T."/>
        </authorList>
    </citation>
    <scope>NUCLEOTIDE SEQUENCE [LARGE SCALE GENOMIC DNA]</scope>
    <source>
        <strain evidence="3">MP5ACTX9</strain>
    </source>
</reference>
<keyword evidence="3" id="KW-1185">Reference proteome</keyword>
<name>E8WYR1_GRATM</name>
<dbReference type="PaxDb" id="1198114-AciX9_1698"/>
<sequence>MIRKSLVLLAALFAGTTVSAHSQAAVYGLFTVDSISVPPYIAPGNNTNVTKDHLNPIGGTFGVYYDYRTFGPVRLGFDVRGVETTSKVQGIDSFDGAGIRVYSVLGGVRGSFHTPIRALKPYVQGSAGLGRSDRGQPVRTLANHLEYHGFAGLDIKLLPYMDWRAIEAGYGGISFGGTLGTEGVRTLSTGIVFHMP</sequence>
<dbReference type="EMBL" id="CP002480">
    <property type="protein sequence ID" value="ADW68747.1"/>
    <property type="molecule type" value="Genomic_DNA"/>
</dbReference>
<evidence type="ECO:0000256" key="1">
    <source>
        <dbReference type="SAM" id="SignalP"/>
    </source>
</evidence>
<dbReference type="Proteomes" id="UP000000343">
    <property type="component" value="Chromosome"/>
</dbReference>
<keyword evidence="1" id="KW-0732">Signal</keyword>
<evidence type="ECO:0000313" key="2">
    <source>
        <dbReference type="EMBL" id="ADW68747.1"/>
    </source>
</evidence>
<proteinExistence type="predicted"/>
<organism evidence="3">
    <name type="scientific">Granulicella tundricola (strain ATCC BAA-1859 / DSM 23138 / MP5ACTX9)</name>
    <dbReference type="NCBI Taxonomy" id="1198114"/>
    <lineage>
        <taxon>Bacteria</taxon>
        <taxon>Pseudomonadati</taxon>
        <taxon>Acidobacteriota</taxon>
        <taxon>Terriglobia</taxon>
        <taxon>Terriglobales</taxon>
        <taxon>Acidobacteriaceae</taxon>
        <taxon>Granulicella</taxon>
    </lineage>
</organism>
<dbReference type="AlphaFoldDB" id="E8WYR1"/>
<protein>
    <recommendedName>
        <fullName evidence="4">Outer membrane protein beta-barrel domain-containing protein</fullName>
    </recommendedName>
</protein>
<accession>E8WYR1</accession>
<evidence type="ECO:0008006" key="4">
    <source>
        <dbReference type="Google" id="ProtNLM"/>
    </source>
</evidence>
<dbReference type="eggNOG" id="ENOG5033VPQ">
    <property type="taxonomic scope" value="Bacteria"/>
</dbReference>
<dbReference type="KEGG" id="acm:AciX9_1698"/>
<gene>
    <name evidence="2" type="ordered locus">AciX9_1698</name>
</gene>
<dbReference type="HOGENOM" id="CLU_101338_0_0_0"/>
<feature type="chain" id="PRO_5003233499" description="Outer membrane protein beta-barrel domain-containing protein" evidence="1">
    <location>
        <begin position="21"/>
        <end position="196"/>
    </location>
</feature>
<dbReference type="OrthoDB" id="117918at2"/>
<dbReference type="STRING" id="1198114.AciX9_1698"/>